<dbReference type="EMBL" id="QXML01000004">
    <property type="protein sequence ID" value="RIW15706.1"/>
    <property type="molecule type" value="Genomic_DNA"/>
</dbReference>
<dbReference type="AlphaFoldDB" id="A0A418PS58"/>
<comment type="caution">
    <text evidence="2">The sequence shown here is derived from an EMBL/GenBank/DDBJ whole genome shotgun (WGS) entry which is preliminary data.</text>
</comment>
<reference evidence="2 3" key="1">
    <citation type="submission" date="2018-09" db="EMBL/GenBank/DDBJ databases">
        <authorList>
            <person name="Wang X."/>
            <person name="Du Z."/>
        </authorList>
    </citation>
    <scope>NUCLEOTIDE SEQUENCE [LARGE SCALE GENOMIC DNA]</scope>
    <source>
        <strain evidence="2 3">N3</strain>
    </source>
</reference>
<evidence type="ECO:0000313" key="2">
    <source>
        <dbReference type="EMBL" id="RIW15706.1"/>
    </source>
</evidence>
<evidence type="ECO:0008006" key="4">
    <source>
        <dbReference type="Google" id="ProtNLM"/>
    </source>
</evidence>
<keyword evidence="1" id="KW-1133">Transmembrane helix</keyword>
<keyword evidence="1" id="KW-0472">Membrane</keyword>
<evidence type="ECO:0000313" key="3">
    <source>
        <dbReference type="Proteomes" id="UP000283522"/>
    </source>
</evidence>
<sequence>MVEVQNEIAPLQPGIPNFRFQKTPISYFLLSHQYSKLLKNQLNLEVCQKTLLSLLYFATKILKLKLIFMNIILYFNFFQNFILIIISFILVFNGLCGRHRKNGLSFQRTCII</sequence>
<keyword evidence="3" id="KW-1185">Reference proteome</keyword>
<organism evidence="2 3">
    <name type="scientific">Algoriphagus lacus</name>
    <dbReference type="NCBI Taxonomy" id="2056311"/>
    <lineage>
        <taxon>Bacteria</taxon>
        <taxon>Pseudomonadati</taxon>
        <taxon>Bacteroidota</taxon>
        <taxon>Cytophagia</taxon>
        <taxon>Cytophagales</taxon>
        <taxon>Cyclobacteriaceae</taxon>
        <taxon>Algoriphagus</taxon>
    </lineage>
</organism>
<protein>
    <recommendedName>
        <fullName evidence="4">Transmembrane protein</fullName>
    </recommendedName>
</protein>
<dbReference type="Proteomes" id="UP000283522">
    <property type="component" value="Unassembled WGS sequence"/>
</dbReference>
<proteinExistence type="predicted"/>
<feature type="transmembrane region" description="Helical" evidence="1">
    <location>
        <begin position="71"/>
        <end position="92"/>
    </location>
</feature>
<accession>A0A418PS58</accession>
<keyword evidence="1" id="KW-0812">Transmembrane</keyword>
<gene>
    <name evidence="2" type="ORF">D0X99_09790</name>
</gene>
<evidence type="ECO:0000256" key="1">
    <source>
        <dbReference type="SAM" id="Phobius"/>
    </source>
</evidence>
<name>A0A418PS58_9BACT</name>